<proteinExistence type="predicted"/>
<dbReference type="InterPro" id="IPR016181">
    <property type="entry name" value="Acyl_CoA_acyltransferase"/>
</dbReference>
<organism evidence="2 3">
    <name type="scientific">Motilimonas cestriensis</name>
    <dbReference type="NCBI Taxonomy" id="2742685"/>
    <lineage>
        <taxon>Bacteria</taxon>
        <taxon>Pseudomonadati</taxon>
        <taxon>Pseudomonadota</taxon>
        <taxon>Gammaproteobacteria</taxon>
        <taxon>Alteromonadales</taxon>
        <taxon>Alteromonadales genera incertae sedis</taxon>
        <taxon>Motilimonas</taxon>
    </lineage>
</organism>
<name>A0ABS8WE66_9GAMM</name>
<dbReference type="SUPFAM" id="SSF55729">
    <property type="entry name" value="Acyl-CoA N-acyltransferases (Nat)"/>
    <property type="match status" value="1"/>
</dbReference>
<accession>A0ABS8WE66</accession>
<protein>
    <submittedName>
        <fullName evidence="2">GNAT family N-acetyltransferase</fullName>
    </submittedName>
</protein>
<evidence type="ECO:0000259" key="1">
    <source>
        <dbReference type="PROSITE" id="PS51186"/>
    </source>
</evidence>
<dbReference type="InterPro" id="IPR000182">
    <property type="entry name" value="GNAT_dom"/>
</dbReference>
<sequence>MSLSLSFEDVSLFSPVAQLLLNELDSEANTSQSVLDDFLLGDYQLLIARNNGDAIGCISYRVASLNELDIRCLYVRSGYREQGVGKSLLKQLTAQVQLTTEKVLVIKSQHVMVESLINSLGLRSYSAPTSYPSHLKASLSPTPQVGNLHIL</sequence>
<dbReference type="Gene3D" id="3.40.630.30">
    <property type="match status" value="1"/>
</dbReference>
<dbReference type="EMBL" id="JAIMJA010000044">
    <property type="protein sequence ID" value="MCE2597344.1"/>
    <property type="molecule type" value="Genomic_DNA"/>
</dbReference>
<dbReference type="PROSITE" id="PS51186">
    <property type="entry name" value="GNAT"/>
    <property type="match status" value="1"/>
</dbReference>
<dbReference type="Pfam" id="PF13508">
    <property type="entry name" value="Acetyltransf_7"/>
    <property type="match status" value="1"/>
</dbReference>
<dbReference type="RefSeq" id="WP_233055082.1">
    <property type="nucleotide sequence ID" value="NZ_JAIMJA010000044.1"/>
</dbReference>
<evidence type="ECO:0000313" key="2">
    <source>
        <dbReference type="EMBL" id="MCE2597344.1"/>
    </source>
</evidence>
<keyword evidence="3" id="KW-1185">Reference proteome</keyword>
<dbReference type="Proteomes" id="UP001201273">
    <property type="component" value="Unassembled WGS sequence"/>
</dbReference>
<comment type="caution">
    <text evidence="2">The sequence shown here is derived from an EMBL/GenBank/DDBJ whole genome shotgun (WGS) entry which is preliminary data.</text>
</comment>
<evidence type="ECO:0000313" key="3">
    <source>
        <dbReference type="Proteomes" id="UP001201273"/>
    </source>
</evidence>
<gene>
    <name evidence="2" type="ORF">K6Y31_21465</name>
</gene>
<feature type="domain" description="N-acetyltransferase" evidence="1">
    <location>
        <begin position="8"/>
        <end position="142"/>
    </location>
</feature>
<dbReference type="CDD" id="cd04301">
    <property type="entry name" value="NAT_SF"/>
    <property type="match status" value="1"/>
</dbReference>
<reference evidence="2 3" key="1">
    <citation type="journal article" date="2022" name="Environ. Microbiol. Rep.">
        <title>Eco-phylogenetic analyses reveal divergent evolution of vitamin B12 metabolism in the marine bacterial family 'Psychromonadaceae'.</title>
        <authorList>
            <person name="Jin X."/>
            <person name="Yang Y."/>
            <person name="Cao H."/>
            <person name="Gao B."/>
            <person name="Zhao Z."/>
        </authorList>
    </citation>
    <scope>NUCLEOTIDE SEQUENCE [LARGE SCALE GENOMIC DNA]</scope>
    <source>
        <strain evidence="2 3">MKS20</strain>
    </source>
</reference>